<proteinExistence type="predicted"/>
<dbReference type="SUPFAM" id="SSF81301">
    <property type="entry name" value="Nucleotidyltransferase"/>
    <property type="match status" value="1"/>
</dbReference>
<dbReference type="RefSeq" id="WP_379808578.1">
    <property type="nucleotide sequence ID" value="NZ_JBHUOL010000021.1"/>
</dbReference>
<dbReference type="Proteomes" id="UP001597549">
    <property type="component" value="Unassembled WGS sequence"/>
</dbReference>
<evidence type="ECO:0000313" key="3">
    <source>
        <dbReference type="Proteomes" id="UP001597549"/>
    </source>
</evidence>
<comment type="caution">
    <text evidence="2">The sequence shown here is derived from an EMBL/GenBank/DDBJ whole genome shotgun (WGS) entry which is preliminary data.</text>
</comment>
<protein>
    <submittedName>
        <fullName evidence="2">Nucleotidyltransferase domain-containing protein</fullName>
    </submittedName>
</protein>
<dbReference type="InterPro" id="IPR043519">
    <property type="entry name" value="NT_sf"/>
</dbReference>
<dbReference type="CDD" id="cd05403">
    <property type="entry name" value="NT_KNTase_like"/>
    <property type="match status" value="1"/>
</dbReference>
<accession>A0ABW5ZA70</accession>
<dbReference type="Gene3D" id="3.30.460.10">
    <property type="entry name" value="Beta Polymerase, domain 2"/>
    <property type="match status" value="1"/>
</dbReference>
<feature type="domain" description="Polymerase nucleotidyl transferase" evidence="1">
    <location>
        <begin position="22"/>
        <end position="83"/>
    </location>
</feature>
<dbReference type="Pfam" id="PF01909">
    <property type="entry name" value="NTP_transf_2"/>
    <property type="match status" value="1"/>
</dbReference>
<name>A0ABW5ZA70_9FLAO</name>
<evidence type="ECO:0000313" key="2">
    <source>
        <dbReference type="EMBL" id="MFD2909759.1"/>
    </source>
</evidence>
<evidence type="ECO:0000259" key="1">
    <source>
        <dbReference type="Pfam" id="PF01909"/>
    </source>
</evidence>
<dbReference type="EMBL" id="JBHUOL010000021">
    <property type="protein sequence ID" value="MFD2909759.1"/>
    <property type="molecule type" value="Genomic_DNA"/>
</dbReference>
<dbReference type="InterPro" id="IPR002934">
    <property type="entry name" value="Polymerase_NTP_transf_dom"/>
</dbReference>
<gene>
    <name evidence="2" type="ORF">ACFSX9_13560</name>
</gene>
<organism evidence="2 3">
    <name type="scientific">Flavobacterium ardleyense</name>
    <dbReference type="NCBI Taxonomy" id="2038737"/>
    <lineage>
        <taxon>Bacteria</taxon>
        <taxon>Pseudomonadati</taxon>
        <taxon>Bacteroidota</taxon>
        <taxon>Flavobacteriia</taxon>
        <taxon>Flavobacteriales</taxon>
        <taxon>Flavobacteriaceae</taxon>
        <taxon>Flavobacterium</taxon>
    </lineage>
</organism>
<sequence>MNKTTNTLDNFMGKLDIKEKLINTFLKENFKNEANILLFGSNIEGYNENSDIDILIISSHFNAFTKETYYFKNQSFDVMIVPLYEINAYLEKDKFIKVYIDIFTKGRVISDKDGVLKKIISQIKKAVISENKFLWKNQIEKNISFFIGKMSKSKNIYEAEIYFNKVSENIYTRRLLDFGICNIDSSKHLVNKIIDLDLSLVEKLYKLKKKLMQLQNVSIIINELEKILNLNNIWYKNYYSNNLVLSKIYEDRMIIFVENNSKIINKIERFLRNKSINYYCFSIDKYNINNEGNYYVILEKKEILRDLLIPQLRETFFNDDDIIENDSKIIFPYQMDMKTHIGVSDNNIFIELEKLFLLINAIKKENGIVFYIFFDVLKKLNSNVVIENLIYIFAGKSILLNNTGNLDKSLSFLIELKNKYYNKKISISSKEVILYKKSIENTNDIIPKEFENLKNQLNKVSCLISKEDVSIIYGVTNSIFNIFEIKDYQKPYIITIVKKILNNES</sequence>
<keyword evidence="3" id="KW-1185">Reference proteome</keyword>
<reference evidence="3" key="1">
    <citation type="journal article" date="2019" name="Int. J. Syst. Evol. Microbiol.">
        <title>The Global Catalogue of Microorganisms (GCM) 10K type strain sequencing project: providing services to taxonomists for standard genome sequencing and annotation.</title>
        <authorList>
            <consortium name="The Broad Institute Genomics Platform"/>
            <consortium name="The Broad Institute Genome Sequencing Center for Infectious Disease"/>
            <person name="Wu L."/>
            <person name="Ma J."/>
        </authorList>
    </citation>
    <scope>NUCLEOTIDE SEQUENCE [LARGE SCALE GENOMIC DNA]</scope>
    <source>
        <strain evidence="3">KCTC 52644</strain>
    </source>
</reference>